<evidence type="ECO:0000256" key="4">
    <source>
        <dbReference type="SAM" id="MobiDB-lite"/>
    </source>
</evidence>
<feature type="transmembrane region" description="Helical" evidence="5">
    <location>
        <begin position="197"/>
        <end position="216"/>
    </location>
</feature>
<protein>
    <submittedName>
        <fullName evidence="7">Uncharacterized protein</fullName>
    </submittedName>
</protein>
<organism evidence="7 8">
    <name type="scientific">Fusarium piperis</name>
    <dbReference type="NCBI Taxonomy" id="1435070"/>
    <lineage>
        <taxon>Eukaryota</taxon>
        <taxon>Fungi</taxon>
        <taxon>Dikarya</taxon>
        <taxon>Ascomycota</taxon>
        <taxon>Pezizomycotina</taxon>
        <taxon>Sordariomycetes</taxon>
        <taxon>Hypocreomycetidae</taxon>
        <taxon>Hypocreales</taxon>
        <taxon>Nectriaceae</taxon>
        <taxon>Fusarium</taxon>
        <taxon>Fusarium solani species complex</taxon>
    </lineage>
</organism>
<feature type="compositionally biased region" description="Basic and acidic residues" evidence="4">
    <location>
        <begin position="641"/>
        <end position="651"/>
    </location>
</feature>
<feature type="compositionally biased region" description="Polar residues" evidence="4">
    <location>
        <begin position="147"/>
        <end position="169"/>
    </location>
</feature>
<feature type="transmembrane region" description="Helical" evidence="5">
    <location>
        <begin position="392"/>
        <end position="412"/>
    </location>
</feature>
<keyword evidence="2 3" id="KW-0040">ANK repeat</keyword>
<dbReference type="Pfam" id="PF13857">
    <property type="entry name" value="Ank_5"/>
    <property type="match status" value="1"/>
</dbReference>
<feature type="region of interest" description="Disordered" evidence="4">
    <location>
        <begin position="486"/>
        <end position="505"/>
    </location>
</feature>
<dbReference type="PANTHER" id="PTHR24171">
    <property type="entry name" value="ANKYRIN REPEAT DOMAIN-CONTAINING PROTEIN 39-RELATED"/>
    <property type="match status" value="1"/>
</dbReference>
<feature type="repeat" description="ANK" evidence="3">
    <location>
        <begin position="1286"/>
        <end position="1318"/>
    </location>
</feature>
<feature type="repeat" description="ANK" evidence="3">
    <location>
        <begin position="1042"/>
        <end position="1074"/>
    </location>
</feature>
<feature type="repeat" description="ANK" evidence="3">
    <location>
        <begin position="1220"/>
        <end position="1252"/>
    </location>
</feature>
<feature type="region of interest" description="Disordered" evidence="4">
    <location>
        <begin position="331"/>
        <end position="353"/>
    </location>
</feature>
<evidence type="ECO:0000256" key="5">
    <source>
        <dbReference type="SAM" id="Phobius"/>
    </source>
</evidence>
<dbReference type="OrthoDB" id="194358at2759"/>
<dbReference type="SUPFAM" id="SSF48403">
    <property type="entry name" value="Ankyrin repeat"/>
    <property type="match status" value="1"/>
</dbReference>
<feature type="repeat" description="ANK" evidence="3">
    <location>
        <begin position="1140"/>
        <end position="1169"/>
    </location>
</feature>
<dbReference type="PRINTS" id="PR01415">
    <property type="entry name" value="ANKYRIN"/>
</dbReference>
<dbReference type="Proteomes" id="UP001140502">
    <property type="component" value="Unassembled WGS sequence"/>
</dbReference>
<keyword evidence="5" id="KW-0472">Membrane</keyword>
<dbReference type="PROSITE" id="PS50297">
    <property type="entry name" value="ANK_REP_REGION"/>
    <property type="match status" value="8"/>
</dbReference>
<evidence type="ECO:0000256" key="3">
    <source>
        <dbReference type="PROSITE-ProRule" id="PRU00023"/>
    </source>
</evidence>
<dbReference type="EMBL" id="JAPEUR010000493">
    <property type="protein sequence ID" value="KAJ4308776.1"/>
    <property type="molecule type" value="Genomic_DNA"/>
</dbReference>
<feature type="chain" id="PRO_5040773038" evidence="6">
    <location>
        <begin position="22"/>
        <end position="1325"/>
    </location>
</feature>
<feature type="repeat" description="ANK" evidence="3">
    <location>
        <begin position="1009"/>
        <end position="1041"/>
    </location>
</feature>
<evidence type="ECO:0000256" key="2">
    <source>
        <dbReference type="ARBA" id="ARBA00023043"/>
    </source>
</evidence>
<evidence type="ECO:0000256" key="1">
    <source>
        <dbReference type="ARBA" id="ARBA00022737"/>
    </source>
</evidence>
<dbReference type="InterPro" id="IPR002110">
    <property type="entry name" value="Ankyrin_rpt"/>
</dbReference>
<feature type="repeat" description="ANK" evidence="3">
    <location>
        <begin position="1187"/>
        <end position="1219"/>
    </location>
</feature>
<keyword evidence="6" id="KW-0732">Signal</keyword>
<evidence type="ECO:0000256" key="6">
    <source>
        <dbReference type="SAM" id="SignalP"/>
    </source>
</evidence>
<keyword evidence="5" id="KW-0812">Transmembrane</keyword>
<keyword evidence="8" id="KW-1185">Reference proteome</keyword>
<accession>A0A9W8W430</accession>
<dbReference type="PANTHER" id="PTHR24171:SF9">
    <property type="entry name" value="ANKYRIN REPEAT DOMAIN-CONTAINING PROTEIN 39"/>
    <property type="match status" value="1"/>
</dbReference>
<gene>
    <name evidence="7" type="ORF">N0V84_011892</name>
</gene>
<feature type="transmembrane region" description="Helical" evidence="5">
    <location>
        <begin position="61"/>
        <end position="82"/>
    </location>
</feature>
<dbReference type="InterPro" id="IPR036770">
    <property type="entry name" value="Ankyrin_rpt-contain_sf"/>
</dbReference>
<feature type="repeat" description="ANK" evidence="3">
    <location>
        <begin position="1075"/>
        <end position="1107"/>
    </location>
</feature>
<comment type="caution">
    <text evidence="7">The sequence shown here is derived from an EMBL/GenBank/DDBJ whole genome shotgun (WGS) entry which is preliminary data.</text>
</comment>
<evidence type="ECO:0000313" key="8">
    <source>
        <dbReference type="Proteomes" id="UP001140502"/>
    </source>
</evidence>
<keyword evidence="5" id="KW-1133">Transmembrane helix</keyword>
<dbReference type="Pfam" id="PF12796">
    <property type="entry name" value="Ank_2"/>
    <property type="match status" value="3"/>
</dbReference>
<evidence type="ECO:0000313" key="7">
    <source>
        <dbReference type="EMBL" id="KAJ4308776.1"/>
    </source>
</evidence>
<sequence>MLAAEQLRLLVGVCFVTCVAADAGDDFSNNLFSDLAPLLALFGERVTMQFMSQSMGWADNIILAMVPLGIITAIVSAIRVSGPSWLKAIIGRARETRAVAESELMSSTSKEVCELWNGQEIVRVMGEGPIREFIVLMPEGNGKNGDKTTAPTTPTEAGSPCGTGSNSVQDAKDGPKVLVVELKDALEQQDVGGRGELYVVAACGLVLQAGVLVYSGIAAKYLTFMLLKDGKPVADYAFPCFAAGTLLLVVGMLICAHVVETSTSETRYRPASGMSARVVWLQRSGTVNDQVFESFAIFPNNAQALVTTSERAERQKLKELWPKLKKQWLTTSEEPRMEPPQDGTTQNGKQPKKTRLERFLETEVEEFIAVTGSVVSLCGFIVQFVGLRGMHWSASVVQLGAILVMAILRAIVRRNLAKNPTCQPLLPGHEMDWLAMTMGDWAKAPWLDPSKVDGEKYSRPWADDGGWDWRIAAVEDPAKLEGLKPRQVSRKKPPQVNENGDDAMGRTAIQGRSFDSWSKADRVMKIRRDLGQLADWHGPASAEAISLARAIEITMDALLGPESEGRVFTWPLKAFKSSGGHGCDSVAFHVKCHAGKWRAYSDEIEAALSLWLYSVDECEKKKEQKGSLDDGSAGETEREDGEERPKDDAWLRKGTSAKPSLRLLGSHTAALWQDLRWWMPDGAAQVIEVEEHQSANDSSAIGVEAHRIVGYASDLELRTGRYRAWKSPKSSEDAPDLQPLEGSTANVILAAESFSPLKRLFAQHMFSAFMWAVAKRMKQIKDKADVRSAQKDGVSDQPTWQSIALHSTRLSKLAQDIQSTGLGSLEDIYLGIIPPLSRENKLPRADAIIEWARENAKPHEELGHWKEAADAYLWLFRTAEMFSGRDDITTKSIALLMEYLRALADAIKLRKAQQFEGRDIQELEQLQLKLEDKLRNAGVEDTLARLMDLYDVQGRSWECSLVESSEPLDDEEDMLDFTRLHWLAHNDEDYDIIPNLKASNVGVNGKDILDWTPLHYAAAKPSIAALRELLTNRANVNARDIRGRTPLHYACRHRNAQLVQSLLREGAAINIQDTDGMAPIHHAAMHGHRPTMQSLIEAGTDVNLVDALGNTPLFWAAYKGHKDLVEDLWKDSNMRLRDHNGRTPLHIAAMAEADAPRREKVVALLLDMGPAKEEDRFDVDIEAKDRFSQTPLHYAALCRHAEVISLLLDKGADIEARDSDGQTPLYYAAESRHIEVISLLLDKGADIEAQDSDGRTPLRYAALHGHAEAISLLLDKGTNIEARDSDGQTPLYYAAESRHIEAISLLLNKGADIKAQDSDGQTPLH</sequence>
<feature type="region of interest" description="Disordered" evidence="4">
    <location>
        <begin position="623"/>
        <end position="652"/>
    </location>
</feature>
<dbReference type="Gene3D" id="1.25.40.20">
    <property type="entry name" value="Ankyrin repeat-containing domain"/>
    <property type="match status" value="5"/>
</dbReference>
<feature type="repeat" description="ANK" evidence="3">
    <location>
        <begin position="1253"/>
        <end position="1285"/>
    </location>
</feature>
<keyword evidence="1" id="KW-0677">Repeat</keyword>
<reference evidence="7" key="1">
    <citation type="submission" date="2022-10" db="EMBL/GenBank/DDBJ databases">
        <title>Tapping the CABI collections for fungal endophytes: first genome assemblies for Collariella, Neodidymelliopsis, Ascochyta clinopodiicola, Didymella pomorum, Didymosphaeria variabile, Neocosmospora piperis and Neocucurbitaria cava.</title>
        <authorList>
            <person name="Hill R."/>
        </authorList>
    </citation>
    <scope>NUCLEOTIDE SEQUENCE</scope>
    <source>
        <strain evidence="7">IMI 366586</strain>
    </source>
</reference>
<feature type="signal peptide" evidence="6">
    <location>
        <begin position="1"/>
        <end position="21"/>
    </location>
</feature>
<feature type="region of interest" description="Disordered" evidence="4">
    <location>
        <begin position="139"/>
        <end position="170"/>
    </location>
</feature>
<feature type="transmembrane region" description="Helical" evidence="5">
    <location>
        <begin position="236"/>
        <end position="259"/>
    </location>
</feature>
<dbReference type="PROSITE" id="PS50088">
    <property type="entry name" value="ANK_REPEAT"/>
    <property type="match status" value="8"/>
</dbReference>
<name>A0A9W8W430_9HYPO</name>
<proteinExistence type="predicted"/>
<dbReference type="SMART" id="SM00248">
    <property type="entry name" value="ANK"/>
    <property type="match status" value="9"/>
</dbReference>